<sequence length="167" mass="17485">MAWNDLASNECPTKSDIESTFAKFVSGMIIAFKGSSIPSGWALCDGSNGTPNLIGKFIRGGSTFTAGNTGGKDNVTLTLSNLPSHSHSAGSLYTNSAGSHTHNCYQPRAGKSDNANDRTVMEFSDYKATSSAGSHSHSLYGSTGSTGSGSSFSILPSYYTLVYIMKL</sequence>
<organism evidence="1 2">
    <name type="scientific">Phocaeicola plebeius</name>
    <dbReference type="NCBI Taxonomy" id="310297"/>
    <lineage>
        <taxon>Bacteria</taxon>
        <taxon>Pseudomonadati</taxon>
        <taxon>Bacteroidota</taxon>
        <taxon>Bacteroidia</taxon>
        <taxon>Bacteroidales</taxon>
        <taxon>Bacteroidaceae</taxon>
        <taxon>Phocaeicola</taxon>
    </lineage>
</organism>
<accession>A0A415IQQ3</accession>
<dbReference type="SUPFAM" id="SSF88874">
    <property type="entry name" value="Receptor-binding domain of short tail fibre protein gp12"/>
    <property type="match status" value="1"/>
</dbReference>
<dbReference type="AlphaFoldDB" id="A0A415IQQ3"/>
<evidence type="ECO:0000313" key="1">
    <source>
        <dbReference type="EMBL" id="RHL10007.1"/>
    </source>
</evidence>
<dbReference type="Proteomes" id="UP000284916">
    <property type="component" value="Unassembled WGS sequence"/>
</dbReference>
<evidence type="ECO:0000313" key="2">
    <source>
        <dbReference type="Proteomes" id="UP000284916"/>
    </source>
</evidence>
<proteinExistence type="predicted"/>
<name>A0A415IQQ3_9BACT</name>
<protein>
    <submittedName>
        <fullName evidence="1">Uncharacterized protein</fullName>
    </submittedName>
</protein>
<gene>
    <name evidence="1" type="ORF">DW035_15690</name>
</gene>
<dbReference type="CDD" id="cd22641">
    <property type="entry name" value="C24-like"/>
    <property type="match status" value="1"/>
</dbReference>
<dbReference type="RefSeq" id="WP_118442053.1">
    <property type="nucleotide sequence ID" value="NZ_QROD01000042.1"/>
</dbReference>
<comment type="caution">
    <text evidence="1">The sequence shown here is derived from an EMBL/GenBank/DDBJ whole genome shotgun (WGS) entry which is preliminary data.</text>
</comment>
<dbReference type="EMBL" id="QROI01000041">
    <property type="protein sequence ID" value="RHL10007.1"/>
    <property type="molecule type" value="Genomic_DNA"/>
</dbReference>
<reference evidence="1 2" key="1">
    <citation type="submission" date="2018-08" db="EMBL/GenBank/DDBJ databases">
        <title>A genome reference for cultivated species of the human gut microbiota.</title>
        <authorList>
            <person name="Zou Y."/>
            <person name="Xue W."/>
            <person name="Luo G."/>
        </authorList>
    </citation>
    <scope>NUCLEOTIDE SEQUENCE [LARGE SCALE GENOMIC DNA]</scope>
    <source>
        <strain evidence="1 2">AF39-11</strain>
    </source>
</reference>